<comment type="caution">
    <text evidence="1">The sequence shown here is derived from an EMBL/GenBank/DDBJ whole genome shotgun (WGS) entry which is preliminary data.</text>
</comment>
<reference evidence="1" key="1">
    <citation type="journal article" date="2019" name="Sci. Rep.">
        <title>Draft genome of Tanacetum cinerariifolium, the natural source of mosquito coil.</title>
        <authorList>
            <person name="Yamashiro T."/>
            <person name="Shiraishi A."/>
            <person name="Satake H."/>
            <person name="Nakayama K."/>
        </authorList>
    </citation>
    <scope>NUCLEOTIDE SEQUENCE</scope>
</reference>
<proteinExistence type="predicted"/>
<accession>A0A699TFJ9</accession>
<protein>
    <submittedName>
        <fullName evidence="1">Uncharacterized protein</fullName>
    </submittedName>
</protein>
<gene>
    <name evidence="1" type="ORF">Tci_881311</name>
</gene>
<dbReference type="EMBL" id="BKCJ011244835">
    <property type="protein sequence ID" value="GFD09342.1"/>
    <property type="molecule type" value="Genomic_DNA"/>
</dbReference>
<sequence length="70" mass="7351">MDQRGKGSFPSNEEAYYRSPIAYSTLGKENLVCILGSVGRSCSGGLSLGSTERGKGGVIILNARDALGER</sequence>
<organism evidence="1">
    <name type="scientific">Tanacetum cinerariifolium</name>
    <name type="common">Dalmatian daisy</name>
    <name type="synonym">Chrysanthemum cinerariifolium</name>
    <dbReference type="NCBI Taxonomy" id="118510"/>
    <lineage>
        <taxon>Eukaryota</taxon>
        <taxon>Viridiplantae</taxon>
        <taxon>Streptophyta</taxon>
        <taxon>Embryophyta</taxon>
        <taxon>Tracheophyta</taxon>
        <taxon>Spermatophyta</taxon>
        <taxon>Magnoliopsida</taxon>
        <taxon>eudicotyledons</taxon>
        <taxon>Gunneridae</taxon>
        <taxon>Pentapetalae</taxon>
        <taxon>asterids</taxon>
        <taxon>campanulids</taxon>
        <taxon>Asterales</taxon>
        <taxon>Asteraceae</taxon>
        <taxon>Asteroideae</taxon>
        <taxon>Anthemideae</taxon>
        <taxon>Anthemidinae</taxon>
        <taxon>Tanacetum</taxon>
    </lineage>
</organism>
<dbReference type="AlphaFoldDB" id="A0A699TFJ9"/>
<evidence type="ECO:0000313" key="1">
    <source>
        <dbReference type="EMBL" id="GFD09342.1"/>
    </source>
</evidence>
<name>A0A699TFJ9_TANCI</name>